<evidence type="ECO:0000313" key="1">
    <source>
        <dbReference type="EMBL" id="QJR36544.1"/>
    </source>
</evidence>
<reference evidence="1 2" key="1">
    <citation type="submission" date="2020-05" db="EMBL/GenBank/DDBJ databases">
        <title>Complete genome sequence of Gemmatimonas greenlandica TET16.</title>
        <authorList>
            <person name="Zeng Y."/>
        </authorList>
    </citation>
    <scope>NUCLEOTIDE SEQUENCE [LARGE SCALE GENOMIC DNA]</scope>
    <source>
        <strain evidence="1 2">TET16</strain>
    </source>
</reference>
<gene>
    <name evidence="1" type="ORF">HKW67_14025</name>
</gene>
<organism evidence="1 2">
    <name type="scientific">Gemmatimonas groenlandica</name>
    <dbReference type="NCBI Taxonomy" id="2732249"/>
    <lineage>
        <taxon>Bacteria</taxon>
        <taxon>Pseudomonadati</taxon>
        <taxon>Gemmatimonadota</taxon>
        <taxon>Gemmatimonadia</taxon>
        <taxon>Gemmatimonadales</taxon>
        <taxon>Gemmatimonadaceae</taxon>
        <taxon>Gemmatimonas</taxon>
    </lineage>
</organism>
<dbReference type="Proteomes" id="UP000500938">
    <property type="component" value="Chromosome"/>
</dbReference>
<keyword evidence="2" id="KW-1185">Reference proteome</keyword>
<accession>A0A6M4INH8</accession>
<evidence type="ECO:0000313" key="2">
    <source>
        <dbReference type="Proteomes" id="UP000500938"/>
    </source>
</evidence>
<name>A0A6M4INH8_9BACT</name>
<dbReference type="AlphaFoldDB" id="A0A6M4INH8"/>
<dbReference type="RefSeq" id="WP_171225976.1">
    <property type="nucleotide sequence ID" value="NZ_CP053085.1"/>
</dbReference>
<sequence>MTRAITLQIRVLAVQELAHAEELAVACWDLPETCGPYANLSHTTMRFDPKSPPRFAWVREGDHRAEAERIIARNAREHGGACTGEPSLMVRTAPGGRFTMLSATGLWWLEHMAVHESWGEPTRDDDDLLAQLVDLKTER</sequence>
<protein>
    <submittedName>
        <fullName evidence="1">Uncharacterized protein</fullName>
    </submittedName>
</protein>
<proteinExistence type="predicted"/>
<dbReference type="EMBL" id="CP053085">
    <property type="protein sequence ID" value="QJR36544.1"/>
    <property type="molecule type" value="Genomic_DNA"/>
</dbReference>
<dbReference type="KEGG" id="ggr:HKW67_14025"/>